<evidence type="ECO:0000256" key="5">
    <source>
        <dbReference type="PROSITE-ProRule" id="PRU00723"/>
    </source>
</evidence>
<feature type="zinc finger region" description="C3H1-type" evidence="5">
    <location>
        <begin position="106"/>
        <end position="133"/>
    </location>
</feature>
<dbReference type="InterPro" id="IPR057444">
    <property type="entry name" value="Znf-CCCH_AtC3H23-like"/>
</dbReference>
<dbReference type="Pfam" id="PF25512">
    <property type="entry name" value="zf-CCCH_AtC3H23"/>
    <property type="match status" value="1"/>
</dbReference>
<accession>A0ABR2ACB3</accession>
<organism evidence="8 9">
    <name type="scientific">Hibiscus sabdariffa</name>
    <name type="common">roselle</name>
    <dbReference type="NCBI Taxonomy" id="183260"/>
    <lineage>
        <taxon>Eukaryota</taxon>
        <taxon>Viridiplantae</taxon>
        <taxon>Streptophyta</taxon>
        <taxon>Embryophyta</taxon>
        <taxon>Tracheophyta</taxon>
        <taxon>Spermatophyta</taxon>
        <taxon>Magnoliopsida</taxon>
        <taxon>eudicotyledons</taxon>
        <taxon>Gunneridae</taxon>
        <taxon>Pentapetalae</taxon>
        <taxon>rosids</taxon>
        <taxon>malvids</taxon>
        <taxon>Malvales</taxon>
        <taxon>Malvaceae</taxon>
        <taxon>Malvoideae</taxon>
        <taxon>Hibiscus</taxon>
    </lineage>
</organism>
<keyword evidence="3 5" id="KW-0862">Zinc</keyword>
<keyword evidence="1 5" id="KW-0479">Metal-binding</keyword>
<evidence type="ECO:0000313" key="9">
    <source>
        <dbReference type="Proteomes" id="UP001472677"/>
    </source>
</evidence>
<gene>
    <name evidence="8" type="ORF">V6N12_020264</name>
</gene>
<dbReference type="SMART" id="SM00356">
    <property type="entry name" value="ZnF_C3H1"/>
    <property type="match status" value="2"/>
</dbReference>
<evidence type="ECO:0000256" key="6">
    <source>
        <dbReference type="SAM" id="MobiDB-lite"/>
    </source>
</evidence>
<reference evidence="8 9" key="1">
    <citation type="journal article" date="2024" name="G3 (Bethesda)">
        <title>Genome assembly of Hibiscus sabdariffa L. provides insights into metabolisms of medicinal natural products.</title>
        <authorList>
            <person name="Kim T."/>
        </authorList>
    </citation>
    <scope>NUCLEOTIDE SEQUENCE [LARGE SCALE GENOMIC DNA]</scope>
    <source>
        <strain evidence="8">TK-2024</strain>
        <tissue evidence="8">Old leaves</tissue>
    </source>
</reference>
<keyword evidence="4" id="KW-0238">DNA-binding</keyword>
<proteinExistence type="predicted"/>
<dbReference type="PANTHER" id="PTHR14493:SF109">
    <property type="entry name" value="ZINC FINGER CCCH DOMAIN-CONTAINING PROTEIN 54"/>
    <property type="match status" value="1"/>
</dbReference>
<evidence type="ECO:0000256" key="3">
    <source>
        <dbReference type="ARBA" id="ARBA00022833"/>
    </source>
</evidence>
<dbReference type="EMBL" id="JBBPBM010000836">
    <property type="protein sequence ID" value="KAK8490782.1"/>
    <property type="molecule type" value="Genomic_DNA"/>
</dbReference>
<name>A0ABR2ACB3_9ROSI</name>
<feature type="domain" description="C3H1-type" evidence="7">
    <location>
        <begin position="106"/>
        <end position="133"/>
    </location>
</feature>
<keyword evidence="2 5" id="KW-0863">Zinc-finger</keyword>
<protein>
    <recommendedName>
        <fullName evidence="7">C3H1-type domain-containing protein</fullName>
    </recommendedName>
</protein>
<dbReference type="PANTHER" id="PTHR14493">
    <property type="entry name" value="UNKEMPT FAMILY MEMBER"/>
    <property type="match status" value="1"/>
</dbReference>
<evidence type="ECO:0000256" key="1">
    <source>
        <dbReference type="ARBA" id="ARBA00022723"/>
    </source>
</evidence>
<dbReference type="InterPro" id="IPR000571">
    <property type="entry name" value="Znf_CCCH"/>
</dbReference>
<sequence>MVRDMVNENFCDFAEQQFISNFNLVEAHAQAQAQAQARARAQAQARALALARYNEAIDREIYGSDEFRMYGYKIKRCTRMYSHDWTECPYAHRGEKAQRRDPRKYPYIAVICPAHRDGGCPKGNNCELAHGVFEYWLHPTKYRTLPCDAGRFCARRVCFFAHSADQLRFPEPRFNRRKLATGGMMTMNNGAGNNHHQMMVVGSPSGSGESYRPMQAQFVEPAPQVEGVSGLLKSLRTLKVKEDEARESNNNSNSGGGVEVMNSDLPHLDWISELLK</sequence>
<evidence type="ECO:0000256" key="2">
    <source>
        <dbReference type="ARBA" id="ARBA00022771"/>
    </source>
</evidence>
<feature type="region of interest" description="Disordered" evidence="6">
    <location>
        <begin position="242"/>
        <end position="262"/>
    </location>
</feature>
<dbReference type="Proteomes" id="UP001472677">
    <property type="component" value="Unassembled WGS sequence"/>
</dbReference>
<dbReference type="InterPro" id="IPR045234">
    <property type="entry name" value="Unkempt-like"/>
</dbReference>
<comment type="caution">
    <text evidence="8">The sequence shown here is derived from an EMBL/GenBank/DDBJ whole genome shotgun (WGS) entry which is preliminary data.</text>
</comment>
<evidence type="ECO:0000256" key="4">
    <source>
        <dbReference type="ARBA" id="ARBA00023125"/>
    </source>
</evidence>
<evidence type="ECO:0000313" key="8">
    <source>
        <dbReference type="EMBL" id="KAK8490782.1"/>
    </source>
</evidence>
<dbReference type="PROSITE" id="PS50103">
    <property type="entry name" value="ZF_C3H1"/>
    <property type="match status" value="1"/>
</dbReference>
<evidence type="ECO:0000259" key="7">
    <source>
        <dbReference type="PROSITE" id="PS50103"/>
    </source>
</evidence>
<keyword evidence="9" id="KW-1185">Reference proteome</keyword>